<proteinExistence type="predicted"/>
<reference evidence="3 4" key="1">
    <citation type="submission" date="2018-05" db="EMBL/GenBank/DDBJ databases">
        <title>Draft genome sequence of Rhodanobacter denitrificans Yn1 isolated from gold copper mine.</title>
        <authorList>
            <person name="Yang N."/>
            <person name="Mazhar H.S."/>
            <person name="Rensing C."/>
        </authorList>
    </citation>
    <scope>NUCLEOTIDE SEQUENCE [LARGE SCALE GENOMIC DNA]</scope>
    <source>
        <strain evidence="3 4">Yn1</strain>
    </source>
</reference>
<feature type="chain" id="PRO_5016842814" evidence="1">
    <location>
        <begin position="28"/>
        <end position="144"/>
    </location>
</feature>
<dbReference type="InterPro" id="IPR025711">
    <property type="entry name" value="PepSY"/>
</dbReference>
<gene>
    <name evidence="3" type="ORF">DEO45_05760</name>
</gene>
<dbReference type="Proteomes" id="UP000252387">
    <property type="component" value="Unassembled WGS sequence"/>
</dbReference>
<feature type="domain" description="PepSY" evidence="2">
    <location>
        <begin position="90"/>
        <end position="142"/>
    </location>
</feature>
<feature type="signal peptide" evidence="1">
    <location>
        <begin position="1"/>
        <end position="27"/>
    </location>
</feature>
<dbReference type="OrthoDB" id="5951452at2"/>
<name>A0A368KEK5_9GAMM</name>
<comment type="caution">
    <text evidence="3">The sequence shown here is derived from an EMBL/GenBank/DDBJ whole genome shotgun (WGS) entry which is preliminary data.</text>
</comment>
<evidence type="ECO:0000313" key="3">
    <source>
        <dbReference type="EMBL" id="RCS30341.1"/>
    </source>
</evidence>
<dbReference type="RefSeq" id="WP_114341352.1">
    <property type="nucleotide sequence ID" value="NZ_QFWQ01000004.1"/>
</dbReference>
<evidence type="ECO:0000259" key="2">
    <source>
        <dbReference type="Pfam" id="PF13670"/>
    </source>
</evidence>
<dbReference type="AlphaFoldDB" id="A0A368KEK5"/>
<organism evidence="3 4">
    <name type="scientific">Rhodanobacter denitrificans</name>
    <dbReference type="NCBI Taxonomy" id="666685"/>
    <lineage>
        <taxon>Bacteria</taxon>
        <taxon>Pseudomonadati</taxon>
        <taxon>Pseudomonadota</taxon>
        <taxon>Gammaproteobacteria</taxon>
        <taxon>Lysobacterales</taxon>
        <taxon>Rhodanobacteraceae</taxon>
        <taxon>Rhodanobacter</taxon>
    </lineage>
</organism>
<accession>A0A368KEK5</accession>
<keyword evidence="4" id="KW-1185">Reference proteome</keyword>
<protein>
    <submittedName>
        <fullName evidence="3">PepSY domain-containing protein</fullName>
    </submittedName>
</protein>
<sequence>MTNKLTSLTLALALGTLAQGVSGIALAQQALTEPQVHDKLTAEGYTKVHDLKFKQGMWYTKAKSANGDRVDLRIDAKSGEIYPDEQVSRLSEQDVRAALGTQGYTHVHDLDFRDGMWKAKADNASGNHVRLKVDPRSGKVIGID</sequence>
<evidence type="ECO:0000313" key="4">
    <source>
        <dbReference type="Proteomes" id="UP000252387"/>
    </source>
</evidence>
<dbReference type="Pfam" id="PF13670">
    <property type="entry name" value="PepSY_2"/>
    <property type="match status" value="2"/>
</dbReference>
<feature type="domain" description="PepSY" evidence="2">
    <location>
        <begin position="12"/>
        <end position="82"/>
    </location>
</feature>
<dbReference type="EMBL" id="QFWQ01000004">
    <property type="protein sequence ID" value="RCS30341.1"/>
    <property type="molecule type" value="Genomic_DNA"/>
</dbReference>
<keyword evidence="1" id="KW-0732">Signal</keyword>
<evidence type="ECO:0000256" key="1">
    <source>
        <dbReference type="SAM" id="SignalP"/>
    </source>
</evidence>